<keyword evidence="1" id="KW-1133">Transmembrane helix</keyword>
<feature type="transmembrane region" description="Helical" evidence="1">
    <location>
        <begin position="68"/>
        <end position="86"/>
    </location>
</feature>
<accession>D8VEQ2</accession>
<keyword evidence="1" id="KW-0472">Membrane</keyword>
<reference evidence="2" key="1">
    <citation type="journal article" date="2010" name="DNA Res.">
        <title>A possible role for short introns in the acquisition of stroma-targeting peptides in the flagellate Euglena gracilis.</title>
        <authorList>
            <person name="Vesteg M."/>
            <person name="Vacula R."/>
            <person name="Steiner J.M."/>
            <person name="Mateasikova B."/>
            <person name="Loffelhardt W."/>
            <person name="Brejova B."/>
            <person name="Krajcovic J."/>
        </authorList>
    </citation>
    <scope>NUCLEOTIDE SEQUENCE</scope>
    <source>
        <strain evidence="2">SAG 1224-5/25</strain>
    </source>
</reference>
<dbReference type="EMBL" id="GQ925703">
    <property type="protein sequence ID" value="ADJ93793.1"/>
    <property type="molecule type" value="Genomic_DNA"/>
</dbReference>
<protein>
    <submittedName>
        <fullName evidence="2">Chloroplast ferredoxin</fullName>
    </submittedName>
</protein>
<feature type="non-terminal residue" evidence="2">
    <location>
        <position position="1"/>
    </location>
</feature>
<proteinExistence type="predicted"/>
<organism evidence="2">
    <name type="scientific">Euglena gracilis</name>
    <dbReference type="NCBI Taxonomy" id="3039"/>
    <lineage>
        <taxon>Eukaryota</taxon>
        <taxon>Discoba</taxon>
        <taxon>Euglenozoa</taxon>
        <taxon>Euglenida</taxon>
        <taxon>Spirocuta</taxon>
        <taxon>Euglenophyceae</taxon>
        <taxon>Euglenales</taxon>
        <taxon>Euglenaceae</taxon>
        <taxon>Euglena</taxon>
    </lineage>
</organism>
<name>D8VEQ2_EUGGR</name>
<evidence type="ECO:0000256" key="1">
    <source>
        <dbReference type="SAM" id="Phobius"/>
    </source>
</evidence>
<gene>
    <name evidence="2" type="primary">petF</name>
</gene>
<evidence type="ECO:0000313" key="2">
    <source>
        <dbReference type="EMBL" id="ADJ93793.1"/>
    </source>
</evidence>
<feature type="non-terminal residue" evidence="2">
    <location>
        <position position="122"/>
    </location>
</feature>
<dbReference type="AlphaFoldDB" id="D8VEQ2"/>
<keyword evidence="1" id="KW-0812">Transmembrane</keyword>
<sequence>AVDSSVAPTTLYAPATTSVQTAVAPAVMQRGVSSVEVGEPMVAPQATTDDVEGEAYYVQASSNWSVNWAWVACAGVLGAVNGMFLAKRSRPAAPASDIAMAATYSVKLVTPEGEKSIKCNDD</sequence>